<dbReference type="SUPFAM" id="SSF51445">
    <property type="entry name" value="(Trans)glycosidases"/>
    <property type="match status" value="1"/>
</dbReference>
<keyword evidence="7" id="KW-0326">Glycosidase</keyword>
<feature type="signal peptide" evidence="5">
    <location>
        <begin position="1"/>
        <end position="23"/>
    </location>
</feature>
<dbReference type="Pfam" id="PF22026">
    <property type="entry name" value="Alpha-amylase_C_2"/>
    <property type="match status" value="1"/>
</dbReference>
<dbReference type="InterPro" id="IPR006047">
    <property type="entry name" value="GH13_cat_dom"/>
</dbReference>
<comment type="cofactor">
    <cofactor evidence="1">
        <name>Ca(2+)</name>
        <dbReference type="ChEBI" id="CHEBI:29108"/>
    </cofactor>
</comment>
<dbReference type="SUPFAM" id="SSF51011">
    <property type="entry name" value="Glycosyl hydrolase domain"/>
    <property type="match status" value="1"/>
</dbReference>
<reference evidence="7 8" key="1">
    <citation type="submission" date="2021-03" db="EMBL/GenBank/DDBJ databases">
        <title>Genomic Encyclopedia of Type Strains, Phase IV (KMG-IV): sequencing the most valuable type-strain genomes for metagenomic binning, comparative biology and taxonomic classification.</title>
        <authorList>
            <person name="Goeker M."/>
        </authorList>
    </citation>
    <scope>NUCLEOTIDE SEQUENCE [LARGE SCALE GENOMIC DNA]</scope>
    <source>
        <strain evidence="7 8">DSM 25790</strain>
    </source>
</reference>
<evidence type="ECO:0000256" key="2">
    <source>
        <dbReference type="ARBA" id="ARBA00022723"/>
    </source>
</evidence>
<feature type="transmembrane region" description="Helical" evidence="4">
    <location>
        <begin position="469"/>
        <end position="489"/>
    </location>
</feature>
<keyword evidence="4" id="KW-1133">Transmembrane helix</keyword>
<protein>
    <submittedName>
        <fullName evidence="7">Alpha-amylase</fullName>
        <ecNumber evidence="7">3.2.1.1</ecNumber>
    </submittedName>
</protein>
<keyword evidence="4" id="KW-0812">Transmembrane</keyword>
<dbReference type="SMART" id="SM00642">
    <property type="entry name" value="Aamy"/>
    <property type="match status" value="1"/>
</dbReference>
<dbReference type="InterPro" id="IPR017853">
    <property type="entry name" value="GH"/>
</dbReference>
<feature type="domain" description="Glycosyl hydrolase family 13 catalytic" evidence="6">
    <location>
        <begin position="36"/>
        <end position="374"/>
    </location>
</feature>
<dbReference type="EC" id="3.2.1.1" evidence="7"/>
<dbReference type="PANTHER" id="PTHR10357">
    <property type="entry name" value="ALPHA-AMYLASE FAMILY MEMBER"/>
    <property type="match status" value="1"/>
</dbReference>
<gene>
    <name evidence="7" type="ORF">J2Z81_002204</name>
</gene>
<dbReference type="Gene3D" id="3.20.20.80">
    <property type="entry name" value="Glycosidases"/>
    <property type="match status" value="1"/>
</dbReference>
<evidence type="ECO:0000313" key="8">
    <source>
        <dbReference type="Proteomes" id="UP001519294"/>
    </source>
</evidence>
<dbReference type="InterPro" id="IPR054174">
    <property type="entry name" value="Alpha-amylase-like_C"/>
</dbReference>
<comment type="caution">
    <text evidence="7">The sequence shown here is derived from an EMBL/GenBank/DDBJ whole genome shotgun (WGS) entry which is preliminary data.</text>
</comment>
<keyword evidence="7" id="KW-0378">Hydrolase</keyword>
<evidence type="ECO:0000313" key="7">
    <source>
        <dbReference type="EMBL" id="MBP2258233.1"/>
    </source>
</evidence>
<keyword evidence="3 5" id="KW-0732">Signal</keyword>
<keyword evidence="2" id="KW-0479">Metal-binding</keyword>
<dbReference type="Proteomes" id="UP001519294">
    <property type="component" value="Unassembled WGS sequence"/>
</dbReference>
<dbReference type="PANTHER" id="PTHR10357:SF215">
    <property type="entry name" value="ALPHA-AMYLASE 1"/>
    <property type="match status" value="1"/>
</dbReference>
<feature type="chain" id="PRO_5045128071" evidence="5">
    <location>
        <begin position="24"/>
        <end position="497"/>
    </location>
</feature>
<evidence type="ECO:0000256" key="3">
    <source>
        <dbReference type="ARBA" id="ARBA00022729"/>
    </source>
</evidence>
<dbReference type="RefSeq" id="WP_226371351.1">
    <property type="nucleotide sequence ID" value="NZ_JAGIKX010000022.1"/>
</dbReference>
<evidence type="ECO:0000259" key="6">
    <source>
        <dbReference type="SMART" id="SM00642"/>
    </source>
</evidence>
<accession>A0ABS4S9P9</accession>
<evidence type="ECO:0000256" key="4">
    <source>
        <dbReference type="SAM" id="Phobius"/>
    </source>
</evidence>
<name>A0ABS4S9P9_9BACI</name>
<dbReference type="GO" id="GO:0004556">
    <property type="term" value="F:alpha-amylase activity"/>
    <property type="evidence" value="ECO:0007669"/>
    <property type="project" value="UniProtKB-EC"/>
</dbReference>
<dbReference type="Gene3D" id="2.60.40.1180">
    <property type="entry name" value="Golgi alpha-mannosidase II"/>
    <property type="match status" value="1"/>
</dbReference>
<sequence>MKKVVLILLAVPFLLIGAKPIMAENEAGLQEEIIYNILVDRYNNGDNTLNGQVSVDDPYAYHGGDIKGIIDKLDEIQEHGFTAITLSPIMENADNGYHGYWIEDYYNVEQQFGTMEDVQTLVEEAHKRDMKVILEFVTNYVADSHEIISDPDKADWLKENKLEIQEETKWLEHAAVLNQENPAVREYLFDAAAFWINETDIDGFKLHAADMASDEFLKKFTSSLKEINPDFYILADVMQDNQRIKELKNIPAIDAVDNQKVRKELNEVFDQSGQGLAPLNQHLEEKNNTLDLLSVDNKNTKRFSQAVAENGRKASTVWQLALTYMYTTPGVPSIYQGSEIPMYGEGVPESQMMVLFNSGEQDIPEFLGRISSIRTEFPALVHGDYEEVGSSGAMSVFKRTYKDETLYVAINNDSESRSVSVTDIDSGLQLKGLLGDNLVREKENGEFKIGIPRETAEIYVVEEDTGINWLFIAFILGVFFLFIFAVIYLSRKQKKRN</sequence>
<dbReference type="InterPro" id="IPR013780">
    <property type="entry name" value="Glyco_hydro_b"/>
</dbReference>
<dbReference type="Pfam" id="PF00128">
    <property type="entry name" value="Alpha-amylase"/>
    <property type="match status" value="2"/>
</dbReference>
<organism evidence="7 8">
    <name type="scientific">Virgibacillus alimentarius</name>
    <dbReference type="NCBI Taxonomy" id="698769"/>
    <lineage>
        <taxon>Bacteria</taxon>
        <taxon>Bacillati</taxon>
        <taxon>Bacillota</taxon>
        <taxon>Bacilli</taxon>
        <taxon>Bacillales</taxon>
        <taxon>Bacillaceae</taxon>
        <taxon>Virgibacillus</taxon>
    </lineage>
</organism>
<evidence type="ECO:0000256" key="1">
    <source>
        <dbReference type="ARBA" id="ARBA00001913"/>
    </source>
</evidence>
<proteinExistence type="predicted"/>
<keyword evidence="4" id="KW-0472">Membrane</keyword>
<keyword evidence="8" id="KW-1185">Reference proteome</keyword>
<dbReference type="EMBL" id="JAGIKX010000022">
    <property type="protein sequence ID" value="MBP2258233.1"/>
    <property type="molecule type" value="Genomic_DNA"/>
</dbReference>
<evidence type="ECO:0000256" key="5">
    <source>
        <dbReference type="SAM" id="SignalP"/>
    </source>
</evidence>